<gene>
    <name evidence="15" type="ORF">H0E87_012984</name>
</gene>
<evidence type="ECO:0000256" key="7">
    <source>
        <dbReference type="ARBA" id="ARBA00022771"/>
    </source>
</evidence>
<dbReference type="InterPro" id="IPR013083">
    <property type="entry name" value="Znf_RING/FYVE/PHD"/>
</dbReference>
<comment type="pathway">
    <text evidence="3">Protein modification; protein ubiquitination.</text>
</comment>
<dbReference type="PANTHER" id="PTHR46858">
    <property type="entry name" value="OS05G0521000 PROTEIN"/>
    <property type="match status" value="1"/>
</dbReference>
<keyword evidence="8" id="KW-0833">Ubl conjugation pathway</keyword>
<dbReference type="PANTHER" id="PTHR46858:SF5">
    <property type="entry name" value="E3 UBIQUITIN-PROTEIN LIGASE APD1-RELATED"/>
    <property type="match status" value="1"/>
</dbReference>
<keyword evidence="4" id="KW-0808">Transferase</keyword>
<dbReference type="InterPro" id="IPR001841">
    <property type="entry name" value="Znf_RING"/>
</dbReference>
<evidence type="ECO:0000313" key="16">
    <source>
        <dbReference type="Proteomes" id="UP000807159"/>
    </source>
</evidence>
<dbReference type="InterPro" id="IPR032010">
    <property type="entry name" value="APD1-4_M"/>
</dbReference>
<keyword evidence="11 13" id="KW-0472">Membrane</keyword>
<evidence type="ECO:0000256" key="1">
    <source>
        <dbReference type="ARBA" id="ARBA00004141"/>
    </source>
</evidence>
<evidence type="ECO:0000256" key="10">
    <source>
        <dbReference type="ARBA" id="ARBA00022989"/>
    </source>
</evidence>
<name>A0A8T2YLC8_POPDE</name>
<evidence type="ECO:0000256" key="9">
    <source>
        <dbReference type="ARBA" id="ARBA00022833"/>
    </source>
</evidence>
<organism evidence="15 16">
    <name type="scientific">Populus deltoides</name>
    <name type="common">Eastern poplar</name>
    <name type="synonym">Eastern cottonwood</name>
    <dbReference type="NCBI Taxonomy" id="3696"/>
    <lineage>
        <taxon>Eukaryota</taxon>
        <taxon>Viridiplantae</taxon>
        <taxon>Streptophyta</taxon>
        <taxon>Embryophyta</taxon>
        <taxon>Tracheophyta</taxon>
        <taxon>Spermatophyta</taxon>
        <taxon>Magnoliopsida</taxon>
        <taxon>eudicotyledons</taxon>
        <taxon>Gunneridae</taxon>
        <taxon>Pentapetalae</taxon>
        <taxon>rosids</taxon>
        <taxon>fabids</taxon>
        <taxon>Malpighiales</taxon>
        <taxon>Salicaceae</taxon>
        <taxon>Saliceae</taxon>
        <taxon>Populus</taxon>
    </lineage>
</organism>
<reference evidence="15" key="1">
    <citation type="journal article" date="2021" name="J. Hered.">
        <title>Genome Assembly of Salicaceae Populus deltoides (Eastern Cottonwood) I-69 Based on Nanopore Sequencing and Hi-C Technologies.</title>
        <authorList>
            <person name="Bai S."/>
            <person name="Wu H."/>
            <person name="Zhang J."/>
            <person name="Pan Z."/>
            <person name="Zhao W."/>
            <person name="Li Z."/>
            <person name="Tong C."/>
        </authorList>
    </citation>
    <scope>NUCLEOTIDE SEQUENCE</scope>
    <source>
        <tissue evidence="15">Leaf</tissue>
    </source>
</reference>
<keyword evidence="16" id="KW-1185">Reference proteome</keyword>
<dbReference type="GO" id="GO:0005768">
    <property type="term" value="C:endosome"/>
    <property type="evidence" value="ECO:0007669"/>
    <property type="project" value="TreeGrafter"/>
</dbReference>
<dbReference type="Gene3D" id="3.30.40.10">
    <property type="entry name" value="Zinc/RING finger domain, C3HC4 (zinc finger)"/>
    <property type="match status" value="1"/>
</dbReference>
<proteinExistence type="predicted"/>
<dbReference type="EMBL" id="JACEGQ020000006">
    <property type="protein sequence ID" value="KAH8505974.1"/>
    <property type="molecule type" value="Genomic_DNA"/>
</dbReference>
<dbReference type="GO" id="GO:0009555">
    <property type="term" value="P:pollen development"/>
    <property type="evidence" value="ECO:0007669"/>
    <property type="project" value="UniProtKB-ARBA"/>
</dbReference>
<feature type="domain" description="RING-type" evidence="14">
    <location>
        <begin position="417"/>
        <end position="456"/>
    </location>
</feature>
<dbReference type="GO" id="GO:0000278">
    <property type="term" value="P:mitotic cell cycle"/>
    <property type="evidence" value="ECO:0007669"/>
    <property type="project" value="UniProtKB-ARBA"/>
</dbReference>
<dbReference type="FunFam" id="3.30.40.10:FF:000658">
    <property type="entry name" value="E3 ubiquitin-protein ligase APD2"/>
    <property type="match status" value="1"/>
</dbReference>
<keyword evidence="10 13" id="KW-1133">Transmembrane helix</keyword>
<dbReference type="GO" id="GO:0016567">
    <property type="term" value="P:protein ubiquitination"/>
    <property type="evidence" value="ECO:0007669"/>
    <property type="project" value="TreeGrafter"/>
</dbReference>
<comment type="subcellular location">
    <subcellularLocation>
        <location evidence="2">Endomembrane system</location>
    </subcellularLocation>
    <subcellularLocation>
        <location evidence="1">Membrane</location>
        <topology evidence="1">Multi-pass membrane protein</topology>
    </subcellularLocation>
</comment>
<dbReference type="InterPro" id="IPR032008">
    <property type="entry name" value="APD1-4_N"/>
</dbReference>
<evidence type="ECO:0000256" key="6">
    <source>
        <dbReference type="ARBA" id="ARBA00022723"/>
    </source>
</evidence>
<evidence type="ECO:0000256" key="2">
    <source>
        <dbReference type="ARBA" id="ARBA00004308"/>
    </source>
</evidence>
<dbReference type="Proteomes" id="UP000807159">
    <property type="component" value="Chromosome 6"/>
</dbReference>
<dbReference type="SUPFAM" id="SSF57850">
    <property type="entry name" value="RING/U-box"/>
    <property type="match status" value="1"/>
</dbReference>
<evidence type="ECO:0000256" key="4">
    <source>
        <dbReference type="ARBA" id="ARBA00022679"/>
    </source>
</evidence>
<dbReference type="AlphaFoldDB" id="A0A8T2YLC8"/>
<evidence type="ECO:0000256" key="11">
    <source>
        <dbReference type="ARBA" id="ARBA00023136"/>
    </source>
</evidence>
<feature type="transmembrane region" description="Helical" evidence="13">
    <location>
        <begin position="320"/>
        <end position="341"/>
    </location>
</feature>
<sequence length="468" mass="51930">MAQPGQISVSSTDYSAAASSSSSNHASFPVHEEDNQRFLQIEYRQPEIEYLQHQYIDLSHRGNYFAFDDLSAIRDCTWFCVVVVVTFCFFVSMTLILGVYGSMRLTLGPKCSILLPPNPLFVRSIKVEQFYDTNPGLMLYGFSKPPPLDVVRTWSRTLDVSVPADSHKAGDFVYFLNEGSQINISYRVNSPSSSVFLVIAQGNEGLSQWLGDPTYPNTTLSWNVIQGSGFVQQSILTSASYHIALGNLNSEKVEVQLAIRVRSFQYNTTKAYYKCTFTDGKCSLNIMFPNGNVAVLNSFGPEQGSESDEWNVKVSYVPRWATYIVGIGGMTVLILAAFNFLNMFQCIREDGTRILFGEVEAERAPLLSCKDDDLSSWGSSYDSVSNDEKDVEDFLAAGSLEGKSGDGENGNNTRRLCAICFDAPRECFFLPCGHCVACFACGTRIAEADGTCPICHRNLKKVRKIFTV</sequence>
<feature type="transmembrane region" description="Helical" evidence="13">
    <location>
        <begin position="78"/>
        <end position="101"/>
    </location>
</feature>
<dbReference type="GO" id="GO:0061630">
    <property type="term" value="F:ubiquitin protein ligase activity"/>
    <property type="evidence" value="ECO:0007669"/>
    <property type="project" value="TreeGrafter"/>
</dbReference>
<keyword evidence="5 13" id="KW-0812">Transmembrane</keyword>
<evidence type="ECO:0000256" key="12">
    <source>
        <dbReference type="PROSITE-ProRule" id="PRU00175"/>
    </source>
</evidence>
<dbReference type="GO" id="GO:0009705">
    <property type="term" value="C:plant-type vacuole membrane"/>
    <property type="evidence" value="ECO:0007669"/>
    <property type="project" value="TreeGrafter"/>
</dbReference>
<keyword evidence="6" id="KW-0479">Metal-binding</keyword>
<accession>A0A8T2YLC8</accession>
<keyword evidence="7 12" id="KW-0863">Zinc-finger</keyword>
<evidence type="ECO:0000256" key="13">
    <source>
        <dbReference type="SAM" id="Phobius"/>
    </source>
</evidence>
<protein>
    <recommendedName>
        <fullName evidence="14">RING-type domain-containing protein</fullName>
    </recommendedName>
</protein>
<evidence type="ECO:0000259" key="14">
    <source>
        <dbReference type="PROSITE" id="PS50089"/>
    </source>
</evidence>
<evidence type="ECO:0000256" key="8">
    <source>
        <dbReference type="ARBA" id="ARBA00022786"/>
    </source>
</evidence>
<keyword evidence="9" id="KW-0862">Zinc</keyword>
<evidence type="ECO:0000313" key="15">
    <source>
        <dbReference type="EMBL" id="KAH8505974.1"/>
    </source>
</evidence>
<dbReference type="Pfam" id="PF13920">
    <property type="entry name" value="zf-C3HC4_3"/>
    <property type="match status" value="1"/>
</dbReference>
<dbReference type="GO" id="GO:0008270">
    <property type="term" value="F:zinc ion binding"/>
    <property type="evidence" value="ECO:0007669"/>
    <property type="project" value="UniProtKB-KW"/>
</dbReference>
<evidence type="ECO:0000256" key="3">
    <source>
        <dbReference type="ARBA" id="ARBA00004906"/>
    </source>
</evidence>
<dbReference type="Pfam" id="PF16040">
    <property type="entry name" value="APD1-4_N"/>
    <property type="match status" value="1"/>
</dbReference>
<dbReference type="SMART" id="SM00184">
    <property type="entry name" value="RING"/>
    <property type="match status" value="1"/>
</dbReference>
<evidence type="ECO:0000256" key="5">
    <source>
        <dbReference type="ARBA" id="ARBA00022692"/>
    </source>
</evidence>
<dbReference type="Pfam" id="PF16041">
    <property type="entry name" value="APD1-4_M"/>
    <property type="match status" value="1"/>
</dbReference>
<dbReference type="PROSITE" id="PS50089">
    <property type="entry name" value="ZF_RING_2"/>
    <property type="match status" value="1"/>
</dbReference>
<comment type="caution">
    <text evidence="15">The sequence shown here is derived from an EMBL/GenBank/DDBJ whole genome shotgun (WGS) entry which is preliminary data.</text>
</comment>